<feature type="compositionally biased region" description="Basic and acidic residues" evidence="1">
    <location>
        <begin position="52"/>
        <end position="61"/>
    </location>
</feature>
<feature type="compositionally biased region" description="Polar residues" evidence="1">
    <location>
        <begin position="889"/>
        <end position="910"/>
    </location>
</feature>
<reference evidence="2 3" key="1">
    <citation type="journal article" date="2020" name="BMC Genomics">
        <title>Intraspecific diversification of the crop wild relative Brassica cretica Lam. using demographic model selection.</title>
        <authorList>
            <person name="Kioukis A."/>
            <person name="Michalopoulou V.A."/>
            <person name="Briers L."/>
            <person name="Pirintsos S."/>
            <person name="Studholme D.J."/>
            <person name="Pavlidis P."/>
            <person name="Sarris P.F."/>
        </authorList>
    </citation>
    <scope>NUCLEOTIDE SEQUENCE [LARGE SCALE GENOMIC DNA]</scope>
    <source>
        <strain evidence="3">cv. PFS-1207/04</strain>
    </source>
</reference>
<feature type="region of interest" description="Disordered" evidence="1">
    <location>
        <begin position="1"/>
        <end position="158"/>
    </location>
</feature>
<feature type="compositionally biased region" description="Basic and acidic residues" evidence="1">
    <location>
        <begin position="775"/>
        <end position="788"/>
    </location>
</feature>
<dbReference type="Proteomes" id="UP000266723">
    <property type="component" value="Unassembled WGS sequence"/>
</dbReference>
<feature type="region of interest" description="Disordered" evidence="1">
    <location>
        <begin position="559"/>
        <end position="585"/>
    </location>
</feature>
<feature type="region of interest" description="Disordered" evidence="1">
    <location>
        <begin position="771"/>
        <end position="910"/>
    </location>
</feature>
<dbReference type="EMBL" id="QGKV02000649">
    <property type="protein sequence ID" value="KAF3581498.1"/>
    <property type="molecule type" value="Genomic_DNA"/>
</dbReference>
<feature type="compositionally biased region" description="Polar residues" evidence="1">
    <location>
        <begin position="466"/>
        <end position="477"/>
    </location>
</feature>
<feature type="compositionally biased region" description="Basic and acidic residues" evidence="1">
    <location>
        <begin position="69"/>
        <end position="109"/>
    </location>
</feature>
<evidence type="ECO:0000313" key="3">
    <source>
        <dbReference type="Proteomes" id="UP000266723"/>
    </source>
</evidence>
<feature type="region of interest" description="Disordered" evidence="1">
    <location>
        <begin position="341"/>
        <end position="508"/>
    </location>
</feature>
<feature type="compositionally biased region" description="Polar residues" evidence="1">
    <location>
        <begin position="117"/>
        <end position="147"/>
    </location>
</feature>
<evidence type="ECO:0000256" key="1">
    <source>
        <dbReference type="SAM" id="MobiDB-lite"/>
    </source>
</evidence>
<proteinExistence type="predicted"/>
<evidence type="ECO:0000313" key="2">
    <source>
        <dbReference type="EMBL" id="KAF3581498.1"/>
    </source>
</evidence>
<comment type="caution">
    <text evidence="2">The sequence shown here is derived from an EMBL/GenBank/DDBJ whole genome shotgun (WGS) entry which is preliminary data.</text>
</comment>
<feature type="compositionally biased region" description="Polar residues" evidence="1">
    <location>
        <begin position="567"/>
        <end position="585"/>
    </location>
</feature>
<protein>
    <submittedName>
        <fullName evidence="2">Uncharacterized protein</fullName>
    </submittedName>
</protein>
<feature type="compositionally biased region" description="Basic and acidic residues" evidence="1">
    <location>
        <begin position="12"/>
        <end position="30"/>
    </location>
</feature>
<feature type="compositionally biased region" description="Polar residues" evidence="1">
    <location>
        <begin position="444"/>
        <end position="454"/>
    </location>
</feature>
<keyword evidence="3" id="KW-1185">Reference proteome</keyword>
<sequence>MALIPKGNINPKNERLIPCRRRVEGRRTEQTSKTLSPCARRSSGRTQYPGNSRDEKRRKDIGSYWSSRNHGDDREDKKHTDRRRDDKLARLPNRRYDRPRELSKDRSNDRYQAPYSRHSQQVWRPRSQANDSRSNNQTRSIAVSGNRAQDVREVTDSQRTISEVFPRRGTREIQGNGVMVVHRDETPEERMRRLKGKAPMFDEALENTPISAEKRLPAGLLTRDRGVIRIRDEENPVQTEGTRYISPLDRSSSDHEVDNLELDRLMESKQIDDMVMTKEDEAEVDRLVEDFGDVVMDDDMMQNDDLLVDEPGFDAEKIDAISQLSPANAARKDKGREEFQRVQDNTVSTQDHVRGASKSVTAKDVLMTGAQSPEGKEPSKHNSLGRTVIKKRQPHSPLVKGARASKKLNLPRGRPSSKLPKVQGTSKKTQTHEVPRTEAFLSTKRMNSSATSGSVCPRNHPFKNRATLSIRSNNTNNKRPRSPSDDGLKRSPGRVQYPGDYRGEKKRKDIGSYWSSRNHRDYREDTRLTDRRRDDKLARLPVKNATVWNRRKTRQEDRLREHVPYSRHSQQVWRPRNQVNDSRSNNQTRSIAFSENQAHGIRDVTDYQRTISEVLPRRGTRETQGNGVMVVHIDETPEERMRRLKGKAPMEKTPMSAEKRLPSGLLTRDRGIISIRDGEIPVQTEETRYVSPLARSSSDHEVDNLELDRLMESKQIDDMVMTKEDEAEVDKLVEDFGDVVMDDDMMQNDDLLVDEPGFDAEKIDVISQLSPANAVRKDKGREESKRAQDNTISARGHVHGATKSVAEKDEFLIGAQSPDGKEMSKHNSLGGTATKKRHPHSPLVKGSRASKKLNLPRGRPSSKLPKGQGTSKKTQTHDVPRTEVFPSTKRMNSSATSGSVVSQKPPNKKI</sequence>
<gene>
    <name evidence="2" type="ORF">DY000_02034071</name>
</gene>
<organism evidence="2 3">
    <name type="scientific">Brassica cretica</name>
    <name type="common">Mustard</name>
    <dbReference type="NCBI Taxonomy" id="69181"/>
    <lineage>
        <taxon>Eukaryota</taxon>
        <taxon>Viridiplantae</taxon>
        <taxon>Streptophyta</taxon>
        <taxon>Embryophyta</taxon>
        <taxon>Tracheophyta</taxon>
        <taxon>Spermatophyta</taxon>
        <taxon>Magnoliopsida</taxon>
        <taxon>eudicotyledons</taxon>
        <taxon>Gunneridae</taxon>
        <taxon>Pentapetalae</taxon>
        <taxon>rosids</taxon>
        <taxon>malvids</taxon>
        <taxon>Brassicales</taxon>
        <taxon>Brassicaceae</taxon>
        <taxon>Brassiceae</taxon>
        <taxon>Brassica</taxon>
    </lineage>
</organism>
<accession>A0ABQ7DTT3</accession>
<name>A0ABQ7DTT3_BRACR</name>